<feature type="transmembrane region" description="Helical" evidence="1">
    <location>
        <begin position="255"/>
        <end position="277"/>
    </location>
</feature>
<dbReference type="AlphaFoldDB" id="A0A5C4XC31"/>
<name>A0A5C4XC31_9HYPH</name>
<feature type="transmembrane region" description="Helical" evidence="1">
    <location>
        <begin position="366"/>
        <end position="392"/>
    </location>
</feature>
<organism evidence="2 3">
    <name type="scientific">Aliirhizobium smilacinae</name>
    <dbReference type="NCBI Taxonomy" id="1395944"/>
    <lineage>
        <taxon>Bacteria</taxon>
        <taxon>Pseudomonadati</taxon>
        <taxon>Pseudomonadota</taxon>
        <taxon>Alphaproteobacteria</taxon>
        <taxon>Hyphomicrobiales</taxon>
        <taxon>Rhizobiaceae</taxon>
        <taxon>Aliirhizobium</taxon>
    </lineage>
</organism>
<evidence type="ECO:0000256" key="1">
    <source>
        <dbReference type="SAM" id="Phobius"/>
    </source>
</evidence>
<reference evidence="2 3" key="1">
    <citation type="submission" date="2019-06" db="EMBL/GenBank/DDBJ databases">
        <title>The draft genome of Rhizobium smilacinae PTYR-5.</title>
        <authorList>
            <person name="Liu L."/>
            <person name="Li L."/>
            <person name="Zhang X."/>
        </authorList>
    </citation>
    <scope>NUCLEOTIDE SEQUENCE [LARGE SCALE GENOMIC DNA]</scope>
    <source>
        <strain evidence="2 3">PTYR-5</strain>
    </source>
</reference>
<dbReference type="OrthoDB" id="8409957at2"/>
<proteinExistence type="predicted"/>
<feature type="transmembrane region" description="Helical" evidence="1">
    <location>
        <begin position="284"/>
        <end position="301"/>
    </location>
</feature>
<feature type="transmembrane region" description="Helical" evidence="1">
    <location>
        <begin position="404"/>
        <end position="430"/>
    </location>
</feature>
<dbReference type="EMBL" id="VDMN01000007">
    <property type="protein sequence ID" value="TNM60968.1"/>
    <property type="molecule type" value="Genomic_DNA"/>
</dbReference>
<comment type="caution">
    <text evidence="2">The sequence shown here is derived from an EMBL/GenBank/DDBJ whole genome shotgun (WGS) entry which is preliminary data.</text>
</comment>
<keyword evidence="1" id="KW-1133">Transmembrane helix</keyword>
<protein>
    <submittedName>
        <fullName evidence="2">Uncharacterized protein</fullName>
    </submittedName>
</protein>
<feature type="transmembrane region" description="Helical" evidence="1">
    <location>
        <begin position="139"/>
        <end position="159"/>
    </location>
</feature>
<dbReference type="RefSeq" id="WP_139678875.1">
    <property type="nucleotide sequence ID" value="NZ_VDMN01000007.1"/>
</dbReference>
<feature type="transmembrane region" description="Helical" evidence="1">
    <location>
        <begin position="64"/>
        <end position="83"/>
    </location>
</feature>
<evidence type="ECO:0000313" key="3">
    <source>
        <dbReference type="Proteomes" id="UP000311605"/>
    </source>
</evidence>
<keyword evidence="3" id="KW-1185">Reference proteome</keyword>
<sequence length="466" mass="48877">MSKVAAAAMLPKPQVVSVADVLTLAGAFLFVLANVTSGSVWLLRTAAAFATLAVLSDWRRLAMIAKTFVTAGFVLCATSEFLLTTEKAAIVERALYQGVGFSSFLSVLGMLRYAVGRSEIIRNAAEYLMSMPGRRRYQAVKVGSHLLSLLFNIGIISLLGQMVAKATEGQDRQGERRSILLAAMRGTVLMTIWSPLGVGFAIITQSIPNLAPTAFVVAAFATAVALILVTTIFHTETTGQTDYAGNAEDREVPSVGPLAITLCACFGLFGGTLAIHAAIDVSPLVASLILLPLFALGSIVYEQRVPLSGFGHEIKGMVGNMSVMRTESAIYLSASVIGATAVVFLDGRGDFLENLNQLPPSVLASLCIVAIAGSAVLFVPHSIVVVFLAQLFGAAAFGNAHPMLLALALSLGWAAGIALSPISAMTITMARLTSTSATTIVLRWNGAFALTVMASSLLLVLAVSFF</sequence>
<feature type="transmembrane region" description="Helical" evidence="1">
    <location>
        <begin position="442"/>
        <end position="465"/>
    </location>
</feature>
<evidence type="ECO:0000313" key="2">
    <source>
        <dbReference type="EMBL" id="TNM60968.1"/>
    </source>
</evidence>
<feature type="transmembrane region" description="Helical" evidence="1">
    <location>
        <begin position="215"/>
        <end position="235"/>
    </location>
</feature>
<feature type="transmembrane region" description="Helical" evidence="1">
    <location>
        <begin position="328"/>
        <end position="345"/>
    </location>
</feature>
<dbReference type="Proteomes" id="UP000311605">
    <property type="component" value="Unassembled WGS sequence"/>
</dbReference>
<accession>A0A5C4XC31</accession>
<feature type="transmembrane region" description="Helical" evidence="1">
    <location>
        <begin position="21"/>
        <end position="43"/>
    </location>
</feature>
<keyword evidence="1" id="KW-0812">Transmembrane</keyword>
<gene>
    <name evidence="2" type="ORF">FHP24_24575</name>
</gene>
<keyword evidence="1" id="KW-0472">Membrane</keyword>
<feature type="transmembrane region" description="Helical" evidence="1">
    <location>
        <begin position="179"/>
        <end position="203"/>
    </location>
</feature>
<feature type="transmembrane region" description="Helical" evidence="1">
    <location>
        <begin position="95"/>
        <end position="115"/>
    </location>
</feature>